<protein>
    <submittedName>
        <fullName evidence="1">Putative phosphotransferase family protein</fullName>
    </submittedName>
</protein>
<dbReference type="GO" id="GO:0016740">
    <property type="term" value="F:transferase activity"/>
    <property type="evidence" value="ECO:0007669"/>
    <property type="project" value="UniProtKB-KW"/>
</dbReference>
<sequence>MHSIVDLANVPVSILPPMQETYQTADEWYAVLADMHLAQLIFQHNDFVSSRDDCLTKYVARQVFRKLARNGQLSVFGFAEDTWSVQSQGKQPRLQAPPASGAFRLWGDDLRPGNILLDDSDDIAALIDWEFTYAAPTQFALDPPWWLLLEHPETWDAGMAAWKEAYEDKLPVWLQAMDDAEMAEGEHAHQLPLGAYMRESWETGRFWLSYAARKSAAFDFIYWKYLDERFFGVREAVAKHELWKTRIHLLSDGERNAMESFVDTKMAESEERTLVDWTPEQARDRWHSYAGV</sequence>
<organism evidence="1 2">
    <name type="scientific">Eutypa lata (strain UCR-EL1)</name>
    <name type="common">Grapevine dieback disease fungus</name>
    <name type="synonym">Eutypa armeniacae</name>
    <dbReference type="NCBI Taxonomy" id="1287681"/>
    <lineage>
        <taxon>Eukaryota</taxon>
        <taxon>Fungi</taxon>
        <taxon>Dikarya</taxon>
        <taxon>Ascomycota</taxon>
        <taxon>Pezizomycotina</taxon>
        <taxon>Sordariomycetes</taxon>
        <taxon>Xylariomycetidae</taxon>
        <taxon>Xylariales</taxon>
        <taxon>Diatrypaceae</taxon>
        <taxon>Eutypa</taxon>
    </lineage>
</organism>
<proteinExistence type="predicted"/>
<reference evidence="2" key="1">
    <citation type="journal article" date="2013" name="Genome Announc.">
        <title>Draft genome sequence of the grapevine dieback fungus Eutypa lata UCR-EL1.</title>
        <authorList>
            <person name="Blanco-Ulate B."/>
            <person name="Rolshausen P.E."/>
            <person name="Cantu D."/>
        </authorList>
    </citation>
    <scope>NUCLEOTIDE SEQUENCE [LARGE SCALE GENOMIC DNA]</scope>
    <source>
        <strain evidence="2">UCR-EL1</strain>
    </source>
</reference>
<keyword evidence="2" id="KW-1185">Reference proteome</keyword>
<dbReference type="AlphaFoldDB" id="M7SCB6"/>
<dbReference type="EMBL" id="KB707154">
    <property type="protein sequence ID" value="EMR63849.1"/>
    <property type="molecule type" value="Genomic_DNA"/>
</dbReference>
<keyword evidence="1" id="KW-0808">Transferase</keyword>
<dbReference type="SUPFAM" id="SSF56112">
    <property type="entry name" value="Protein kinase-like (PK-like)"/>
    <property type="match status" value="1"/>
</dbReference>
<evidence type="ECO:0000313" key="1">
    <source>
        <dbReference type="EMBL" id="EMR63849.1"/>
    </source>
</evidence>
<evidence type="ECO:0000313" key="2">
    <source>
        <dbReference type="Proteomes" id="UP000012174"/>
    </source>
</evidence>
<accession>M7SCB6</accession>
<dbReference type="OrthoDB" id="5412996at2759"/>
<gene>
    <name evidence="1" type="ORF">UCREL1_9190</name>
</gene>
<dbReference type="Proteomes" id="UP000012174">
    <property type="component" value="Unassembled WGS sequence"/>
</dbReference>
<dbReference type="InterPro" id="IPR011009">
    <property type="entry name" value="Kinase-like_dom_sf"/>
</dbReference>
<dbReference type="HOGENOM" id="CLU_028906_1_2_1"/>
<dbReference type="eggNOG" id="ENOG502SKQE">
    <property type="taxonomic scope" value="Eukaryota"/>
</dbReference>
<dbReference type="OMA" id="WKYIDER"/>
<dbReference type="KEGG" id="ela:UCREL1_9190"/>
<name>M7SCB6_EUTLA</name>